<feature type="active site" evidence="4">
    <location>
        <position position="12"/>
    </location>
</feature>
<dbReference type="PROSITE" id="PS50122">
    <property type="entry name" value="CHEB"/>
    <property type="match status" value="1"/>
</dbReference>
<comment type="catalytic activity">
    <reaction evidence="3">
        <text>[protein]-L-glutamate 5-O-methyl ester + H2O = L-glutamyl-[protein] + methanol + H(+)</text>
        <dbReference type="Rhea" id="RHEA:23236"/>
        <dbReference type="Rhea" id="RHEA-COMP:10208"/>
        <dbReference type="Rhea" id="RHEA-COMP:10311"/>
        <dbReference type="ChEBI" id="CHEBI:15377"/>
        <dbReference type="ChEBI" id="CHEBI:15378"/>
        <dbReference type="ChEBI" id="CHEBI:17790"/>
        <dbReference type="ChEBI" id="CHEBI:29973"/>
        <dbReference type="ChEBI" id="CHEBI:82795"/>
        <dbReference type="EC" id="3.1.1.61"/>
    </reaction>
</comment>
<evidence type="ECO:0000256" key="2">
    <source>
        <dbReference type="ARBA" id="ARBA00039140"/>
    </source>
</evidence>
<dbReference type="AlphaFoldDB" id="A0A1W1UTW0"/>
<evidence type="ECO:0000259" key="5">
    <source>
        <dbReference type="PROSITE" id="PS50122"/>
    </source>
</evidence>
<dbReference type="PANTHER" id="PTHR42872:SF6">
    <property type="entry name" value="PROTEIN-GLUTAMATE METHYLESTERASE_PROTEIN-GLUTAMINE GLUTAMINASE"/>
    <property type="match status" value="1"/>
</dbReference>
<dbReference type="GO" id="GO:0006935">
    <property type="term" value="P:chemotaxis"/>
    <property type="evidence" value="ECO:0007669"/>
    <property type="project" value="UniProtKB-UniRule"/>
</dbReference>
<dbReference type="Proteomes" id="UP000192582">
    <property type="component" value="Unassembled WGS sequence"/>
</dbReference>
<keyword evidence="4" id="KW-0145">Chemotaxis</keyword>
<dbReference type="RefSeq" id="WP_084046924.1">
    <property type="nucleotide sequence ID" value="NZ_FWWU01000007.1"/>
</dbReference>
<dbReference type="SUPFAM" id="SSF52738">
    <property type="entry name" value="Methylesterase CheB, C-terminal domain"/>
    <property type="match status" value="1"/>
</dbReference>
<keyword evidence="1 4" id="KW-0378">Hydrolase</keyword>
<feature type="domain" description="CheB-type methylesterase" evidence="5">
    <location>
        <begin position="1"/>
        <end position="189"/>
    </location>
</feature>
<reference evidence="6 7" key="1">
    <citation type="submission" date="2017-04" db="EMBL/GenBank/DDBJ databases">
        <authorList>
            <person name="Afonso C.L."/>
            <person name="Miller P.J."/>
            <person name="Scott M.A."/>
            <person name="Spackman E."/>
            <person name="Goraichik I."/>
            <person name="Dimitrov K.M."/>
            <person name="Suarez D.L."/>
            <person name="Swayne D.E."/>
        </authorList>
    </citation>
    <scope>NUCLEOTIDE SEQUENCE [LARGE SCALE GENOMIC DNA]</scope>
    <source>
        <strain evidence="6 7">KR-140</strain>
    </source>
</reference>
<dbReference type="CDD" id="cd16433">
    <property type="entry name" value="CheB"/>
    <property type="match status" value="1"/>
</dbReference>
<dbReference type="EMBL" id="FWWU01000007">
    <property type="protein sequence ID" value="SMB84542.1"/>
    <property type="molecule type" value="Genomic_DNA"/>
</dbReference>
<feature type="active site" evidence="4">
    <location>
        <position position="131"/>
    </location>
</feature>
<evidence type="ECO:0000256" key="3">
    <source>
        <dbReference type="ARBA" id="ARBA00048267"/>
    </source>
</evidence>
<evidence type="ECO:0000256" key="4">
    <source>
        <dbReference type="PROSITE-ProRule" id="PRU00050"/>
    </source>
</evidence>
<dbReference type="PIRSF" id="PIRSF036461">
    <property type="entry name" value="Chmtx_methlestr"/>
    <property type="match status" value="1"/>
</dbReference>
<protein>
    <recommendedName>
        <fullName evidence="2">protein-glutamate methylesterase</fullName>
        <ecNumber evidence="2">3.1.1.61</ecNumber>
    </recommendedName>
</protein>
<dbReference type="GO" id="GO:0005737">
    <property type="term" value="C:cytoplasm"/>
    <property type="evidence" value="ECO:0007669"/>
    <property type="project" value="InterPro"/>
</dbReference>
<dbReference type="Gene3D" id="3.40.50.180">
    <property type="entry name" value="Methylesterase CheB, C-terminal domain"/>
    <property type="match status" value="1"/>
</dbReference>
<dbReference type="InterPro" id="IPR035909">
    <property type="entry name" value="CheB_C"/>
</dbReference>
<evidence type="ECO:0000256" key="1">
    <source>
        <dbReference type="ARBA" id="ARBA00022801"/>
    </source>
</evidence>
<proteinExistence type="predicted"/>
<dbReference type="PANTHER" id="PTHR42872">
    <property type="entry name" value="PROTEIN-GLUTAMATE METHYLESTERASE/PROTEIN-GLUTAMINE GLUTAMINASE"/>
    <property type="match status" value="1"/>
</dbReference>
<accession>A0A1W1UTW0</accession>
<dbReference type="EC" id="3.1.1.61" evidence="2"/>
<dbReference type="STRING" id="695939.SAMN00790413_05184"/>
<evidence type="ECO:0000313" key="7">
    <source>
        <dbReference type="Proteomes" id="UP000192582"/>
    </source>
</evidence>
<feature type="active site" evidence="4">
    <location>
        <position position="39"/>
    </location>
</feature>
<organism evidence="6 7">
    <name type="scientific">Deinococcus hopiensis KR-140</name>
    <dbReference type="NCBI Taxonomy" id="695939"/>
    <lineage>
        <taxon>Bacteria</taxon>
        <taxon>Thermotogati</taxon>
        <taxon>Deinococcota</taxon>
        <taxon>Deinococci</taxon>
        <taxon>Deinococcales</taxon>
        <taxon>Deinococcaceae</taxon>
        <taxon>Deinococcus</taxon>
    </lineage>
</organism>
<dbReference type="OrthoDB" id="9793421at2"/>
<dbReference type="InterPro" id="IPR011247">
    <property type="entry name" value="Chemotax_prot-Glu_Me-esterase"/>
</dbReference>
<gene>
    <name evidence="6" type="ORF">SAMN00790413_05184</name>
</gene>
<dbReference type="Pfam" id="PF01339">
    <property type="entry name" value="CheB_methylest"/>
    <property type="match status" value="1"/>
</dbReference>
<sequence length="346" mass="37447">MPQSPLIVIGASAGGIPALQKLCSQLPPDFPAPILIVQHLQADHPSLLPEILGRSGPLPTRHPQHGEALQSGVIYLAPPNHHLLVEPGYVAVTKGPKENRSRPSIDALFRSAAYLYGPQAIGVVLTGMLDDGSSGLYNIKRRGGIAIVQDPLDAEFDSMPRSALEAVDVDYVVPLIDLAPLLNGLVRNMHEGRETNVMNDEELQRLEIEVGIAQQDSALKLGVTKLGVPSLLTCPECHGVLVQIKEGKTMRYRCHTGHAYTGNVLLSEVSKSVEDKAYQMLRAMEEEAILLRTLGEQCKEAGQLDQAQALFTKADEVLTTSESIRDLALGQERLSVEKVVQATADD</sequence>
<dbReference type="InterPro" id="IPR000673">
    <property type="entry name" value="Sig_transdc_resp-reg_Me-estase"/>
</dbReference>
<name>A0A1W1UTW0_9DEIO</name>
<keyword evidence="7" id="KW-1185">Reference proteome</keyword>
<dbReference type="GO" id="GO:0008984">
    <property type="term" value="F:protein-glutamate methylesterase activity"/>
    <property type="evidence" value="ECO:0007669"/>
    <property type="project" value="UniProtKB-EC"/>
</dbReference>
<dbReference type="GO" id="GO:0000156">
    <property type="term" value="F:phosphorelay response regulator activity"/>
    <property type="evidence" value="ECO:0007669"/>
    <property type="project" value="InterPro"/>
</dbReference>
<evidence type="ECO:0000313" key="6">
    <source>
        <dbReference type="EMBL" id="SMB84542.1"/>
    </source>
</evidence>